<dbReference type="EMBL" id="JACBYR010000001">
    <property type="protein sequence ID" value="NYE83304.1"/>
    <property type="molecule type" value="Genomic_DNA"/>
</dbReference>
<dbReference type="GO" id="GO:0005886">
    <property type="term" value="C:plasma membrane"/>
    <property type="evidence" value="ECO:0007669"/>
    <property type="project" value="TreeGrafter"/>
</dbReference>
<comment type="similarity">
    <text evidence="1">Belongs to the peptidase A24 family.</text>
</comment>
<feature type="transmembrane region" description="Helical" evidence="2">
    <location>
        <begin position="91"/>
        <end position="109"/>
    </location>
</feature>
<feature type="transmembrane region" description="Helical" evidence="2">
    <location>
        <begin position="115"/>
        <end position="132"/>
    </location>
</feature>
<dbReference type="Pfam" id="PF01478">
    <property type="entry name" value="Peptidase_A24"/>
    <property type="match status" value="1"/>
</dbReference>
<protein>
    <submittedName>
        <fullName evidence="4">Prepilin peptidase CpaA</fullName>
        <ecNumber evidence="4">3.4.23.43</ecNumber>
    </submittedName>
</protein>
<dbReference type="GO" id="GO:0004190">
    <property type="term" value="F:aspartic-type endopeptidase activity"/>
    <property type="evidence" value="ECO:0007669"/>
    <property type="project" value="UniProtKB-EC"/>
</dbReference>
<evidence type="ECO:0000259" key="3">
    <source>
        <dbReference type="Pfam" id="PF01478"/>
    </source>
</evidence>
<feature type="transmembrane region" description="Helical" evidence="2">
    <location>
        <begin position="61"/>
        <end position="79"/>
    </location>
</feature>
<keyword evidence="5" id="KW-1185">Reference proteome</keyword>
<dbReference type="GO" id="GO:0006465">
    <property type="term" value="P:signal peptide processing"/>
    <property type="evidence" value="ECO:0007669"/>
    <property type="project" value="TreeGrafter"/>
</dbReference>
<dbReference type="Proteomes" id="UP000542125">
    <property type="component" value="Unassembled WGS sequence"/>
</dbReference>
<sequence>MGIDMVNAFHLGSFVVLCSLVLIGDLSVRKVFNVLVVLGLVVQGVFLVWGDVGANGLVNQVEPAVTGLVVGFVLLLPLYAFRAMGAGDVKFFAVVGWWMGPAALLPVFVIASLMAAAHAIAVTMAGSIWSLAARDIGQRLAAVLPMPAARRTATGTQRRRERRGIPYAAYMAAGAVGMLVWQS</sequence>
<proteinExistence type="inferred from homology"/>
<keyword evidence="2" id="KW-1133">Transmembrane helix</keyword>
<reference evidence="4 5" key="1">
    <citation type="submission" date="2020-07" db="EMBL/GenBank/DDBJ databases">
        <title>Genomic Encyclopedia of Type Strains, Phase IV (KMG-V): Genome sequencing to study the core and pangenomes of soil and plant-associated prokaryotes.</title>
        <authorList>
            <person name="Whitman W."/>
        </authorList>
    </citation>
    <scope>NUCLEOTIDE SEQUENCE [LARGE SCALE GENOMIC DNA]</scope>
    <source>
        <strain evidence="4 5">SAS40</strain>
    </source>
</reference>
<evidence type="ECO:0000256" key="2">
    <source>
        <dbReference type="SAM" id="Phobius"/>
    </source>
</evidence>
<keyword evidence="2" id="KW-0472">Membrane</keyword>
<evidence type="ECO:0000313" key="5">
    <source>
        <dbReference type="Proteomes" id="UP000542125"/>
    </source>
</evidence>
<dbReference type="Gene3D" id="1.20.120.1220">
    <property type="match status" value="1"/>
</dbReference>
<feature type="transmembrane region" description="Helical" evidence="2">
    <location>
        <begin position="6"/>
        <end position="24"/>
    </location>
</feature>
<dbReference type="InterPro" id="IPR000045">
    <property type="entry name" value="Prepilin_IV_endopep_pep"/>
</dbReference>
<dbReference type="PANTHER" id="PTHR30487:SF0">
    <property type="entry name" value="PREPILIN LEADER PEPTIDASE_N-METHYLTRANSFERASE-RELATED"/>
    <property type="match status" value="1"/>
</dbReference>
<dbReference type="AlphaFoldDB" id="A0A7Y9IUR1"/>
<comment type="caution">
    <text evidence="4">The sequence shown here is derived from an EMBL/GenBank/DDBJ whole genome shotgun (WGS) entry which is preliminary data.</text>
</comment>
<name>A0A7Y9IUR1_9BURK</name>
<dbReference type="RefSeq" id="WP_179586851.1">
    <property type="nucleotide sequence ID" value="NZ_JACBYR010000001.1"/>
</dbReference>
<keyword evidence="4" id="KW-0378">Hydrolase</keyword>
<evidence type="ECO:0000256" key="1">
    <source>
        <dbReference type="ARBA" id="ARBA00005801"/>
    </source>
</evidence>
<keyword evidence="2" id="KW-0812">Transmembrane</keyword>
<feature type="transmembrane region" description="Helical" evidence="2">
    <location>
        <begin position="164"/>
        <end position="181"/>
    </location>
</feature>
<dbReference type="PANTHER" id="PTHR30487">
    <property type="entry name" value="TYPE 4 PREPILIN-LIKE PROTEINS LEADER PEPTIDE-PROCESSING ENZYME"/>
    <property type="match status" value="1"/>
</dbReference>
<feature type="transmembrane region" description="Helical" evidence="2">
    <location>
        <begin position="31"/>
        <end position="49"/>
    </location>
</feature>
<accession>A0A7Y9IUR1</accession>
<feature type="domain" description="Prepilin type IV endopeptidase peptidase" evidence="3">
    <location>
        <begin position="14"/>
        <end position="120"/>
    </location>
</feature>
<dbReference type="InterPro" id="IPR050882">
    <property type="entry name" value="Prepilin_peptidase/N-MTase"/>
</dbReference>
<evidence type="ECO:0000313" key="4">
    <source>
        <dbReference type="EMBL" id="NYE83304.1"/>
    </source>
</evidence>
<gene>
    <name evidence="4" type="ORF">FHW18_002575</name>
</gene>
<dbReference type="EC" id="3.4.23.43" evidence="4"/>
<organism evidence="4 5">
    <name type="scientific">Pigmentiphaga litoralis</name>
    <dbReference type="NCBI Taxonomy" id="516702"/>
    <lineage>
        <taxon>Bacteria</taxon>
        <taxon>Pseudomonadati</taxon>
        <taxon>Pseudomonadota</taxon>
        <taxon>Betaproteobacteria</taxon>
        <taxon>Burkholderiales</taxon>
        <taxon>Alcaligenaceae</taxon>
        <taxon>Pigmentiphaga</taxon>
    </lineage>
</organism>